<accession>A0ABW2IPJ3</accession>
<dbReference type="Pfam" id="PF07277">
    <property type="entry name" value="SapC"/>
    <property type="match status" value="1"/>
</dbReference>
<dbReference type="RefSeq" id="WP_382168458.1">
    <property type="nucleotide sequence ID" value="NZ_JBHTBR010000005.1"/>
</dbReference>
<dbReference type="EMBL" id="JBHTBR010000005">
    <property type="protein sequence ID" value="MFC7292760.1"/>
    <property type="molecule type" value="Genomic_DNA"/>
</dbReference>
<dbReference type="Proteomes" id="UP001596492">
    <property type="component" value="Unassembled WGS sequence"/>
</dbReference>
<name>A0ABW2IPJ3_9PROT</name>
<gene>
    <name evidence="1" type="ORF">ACFQS8_14100</name>
</gene>
<reference evidence="2" key="1">
    <citation type="journal article" date="2019" name="Int. J. Syst. Evol. Microbiol.">
        <title>The Global Catalogue of Microorganisms (GCM) 10K type strain sequencing project: providing services to taxonomists for standard genome sequencing and annotation.</title>
        <authorList>
            <consortium name="The Broad Institute Genomics Platform"/>
            <consortium name="The Broad Institute Genome Sequencing Center for Infectious Disease"/>
            <person name="Wu L."/>
            <person name="Ma J."/>
        </authorList>
    </citation>
    <scope>NUCLEOTIDE SEQUENCE [LARGE SCALE GENOMIC DNA]</scope>
    <source>
        <strain evidence="2">CCUG 51308</strain>
    </source>
</reference>
<keyword evidence="2" id="KW-1185">Reference proteome</keyword>
<organism evidence="1 2">
    <name type="scientific">Hirschia litorea</name>
    <dbReference type="NCBI Taxonomy" id="1199156"/>
    <lineage>
        <taxon>Bacteria</taxon>
        <taxon>Pseudomonadati</taxon>
        <taxon>Pseudomonadota</taxon>
        <taxon>Alphaproteobacteria</taxon>
        <taxon>Hyphomonadales</taxon>
        <taxon>Hyphomonadaceae</taxon>
        <taxon>Hirschia</taxon>
    </lineage>
</organism>
<proteinExistence type="predicted"/>
<dbReference type="InterPro" id="IPR010836">
    <property type="entry name" value="SapC"/>
</dbReference>
<comment type="caution">
    <text evidence="1">The sequence shown here is derived from an EMBL/GenBank/DDBJ whole genome shotgun (WGS) entry which is preliminary data.</text>
</comment>
<protein>
    <submittedName>
        <fullName evidence="1">SapC family protein</fullName>
    </submittedName>
</protein>
<evidence type="ECO:0000313" key="1">
    <source>
        <dbReference type="EMBL" id="MFC7292760.1"/>
    </source>
</evidence>
<evidence type="ECO:0000313" key="2">
    <source>
        <dbReference type="Proteomes" id="UP001596492"/>
    </source>
</evidence>
<sequence length="243" mass="27131">MAKPVLLDNVAHQDLRVNIQHSEAFGDGVNQALVFPTEFMELQREYPILIRKSDDGDFYAVVLLGLDRDENLFLSEEGWNARYIPAIQERGPFSISLRENEVDGQMQVEPLINVDMEHPRICANGGESVFLPHGGHSPYLESVTHVLKRIHVGAGAAKAFFTSLNEMKLIEPITLEIKLSDSEQYTVPDVYTISREKMASLSGEDLAKLNSLGLLEHCYAIMASAGNVSRLIELKTIKRHQSA</sequence>